<organism evidence="1 2">
    <name type="scientific">Vermiconidia calcicola</name>
    <dbReference type="NCBI Taxonomy" id="1690605"/>
    <lineage>
        <taxon>Eukaryota</taxon>
        <taxon>Fungi</taxon>
        <taxon>Dikarya</taxon>
        <taxon>Ascomycota</taxon>
        <taxon>Pezizomycotina</taxon>
        <taxon>Dothideomycetes</taxon>
        <taxon>Dothideomycetidae</taxon>
        <taxon>Mycosphaerellales</taxon>
        <taxon>Extremaceae</taxon>
        <taxon>Vermiconidia</taxon>
    </lineage>
</organism>
<dbReference type="Proteomes" id="UP001281147">
    <property type="component" value="Unassembled WGS sequence"/>
</dbReference>
<comment type="caution">
    <text evidence="1">The sequence shown here is derived from an EMBL/GenBank/DDBJ whole genome shotgun (WGS) entry which is preliminary data.</text>
</comment>
<reference evidence="1" key="1">
    <citation type="submission" date="2023-07" db="EMBL/GenBank/DDBJ databases">
        <title>Black Yeasts Isolated from many extreme environments.</title>
        <authorList>
            <person name="Coleine C."/>
            <person name="Stajich J.E."/>
            <person name="Selbmann L."/>
        </authorList>
    </citation>
    <scope>NUCLEOTIDE SEQUENCE</scope>
    <source>
        <strain evidence="1">CCFEE 5714</strain>
    </source>
</reference>
<name>A0ACC3NUJ5_9PEZI</name>
<gene>
    <name evidence="1" type="ORF">LTR37_001986</name>
</gene>
<sequence>MVKQEPVEEDHSRSRGGNGNAVHNAKNGPRKDEKQKTGKKQKSSAGAANSSMNE</sequence>
<accession>A0ACC3NUJ5</accession>
<protein>
    <submittedName>
        <fullName evidence="1">Uncharacterized protein</fullName>
    </submittedName>
</protein>
<evidence type="ECO:0000313" key="2">
    <source>
        <dbReference type="Proteomes" id="UP001281147"/>
    </source>
</evidence>
<evidence type="ECO:0000313" key="1">
    <source>
        <dbReference type="EMBL" id="KAK3723263.1"/>
    </source>
</evidence>
<keyword evidence="2" id="KW-1185">Reference proteome</keyword>
<dbReference type="EMBL" id="JAUTXU010000010">
    <property type="protein sequence ID" value="KAK3723263.1"/>
    <property type="molecule type" value="Genomic_DNA"/>
</dbReference>
<proteinExistence type="predicted"/>